<reference evidence="2 3" key="4">
    <citation type="submission" date="2017-10" db="EMBL/GenBank/DDBJ databases">
        <title>Genome analyses suggest a sexual origin of heterokaryosis in a supposedly ancient asexual fungus.</title>
        <authorList>
            <person name="Corradi N."/>
            <person name="Sedzielewska K."/>
            <person name="Noel J."/>
            <person name="Charron P."/>
            <person name="Farinelli L."/>
            <person name="Marton T."/>
            <person name="Kruger M."/>
            <person name="Pelin A."/>
            <person name="Brachmann A."/>
            <person name="Corradi N."/>
        </authorList>
    </citation>
    <scope>NUCLEOTIDE SEQUENCE [LARGE SCALE GENOMIC DNA]</scope>
    <source>
        <strain evidence="2 3">A1</strain>
    </source>
</reference>
<organism evidence="1 4">
    <name type="scientific">Rhizophagus irregularis</name>
    <dbReference type="NCBI Taxonomy" id="588596"/>
    <lineage>
        <taxon>Eukaryota</taxon>
        <taxon>Fungi</taxon>
        <taxon>Fungi incertae sedis</taxon>
        <taxon>Mucoromycota</taxon>
        <taxon>Glomeromycotina</taxon>
        <taxon>Glomeromycetes</taxon>
        <taxon>Glomerales</taxon>
        <taxon>Glomeraceae</taxon>
        <taxon>Rhizophagus</taxon>
    </lineage>
</organism>
<proteinExistence type="predicted"/>
<dbReference type="Proteomes" id="UP000232722">
    <property type="component" value="Unassembled WGS sequence"/>
</dbReference>
<evidence type="ECO:0000313" key="2">
    <source>
        <dbReference type="EMBL" id="PKC61603.1"/>
    </source>
</evidence>
<reference evidence="1 4" key="2">
    <citation type="submission" date="2017-09" db="EMBL/GenBank/DDBJ databases">
        <title>Extensive intraspecific genome diversity in a model arbuscular mycorrhizal fungus.</title>
        <authorList>
            <person name="Chen E.C."/>
            <person name="Morin E."/>
            <person name="Beaudet D."/>
            <person name="Noel J."/>
            <person name="Ndikumana S."/>
            <person name="Charron P."/>
            <person name="St-Onge C."/>
            <person name="Giorgi J."/>
            <person name="Grigoriev I.V."/>
            <person name="Roux C."/>
            <person name="Martin F.M."/>
            <person name="Corradi N."/>
        </authorList>
    </citation>
    <scope>NUCLEOTIDE SEQUENCE [LARGE SCALE GENOMIC DNA]</scope>
    <source>
        <strain evidence="1 4">A5</strain>
    </source>
</reference>
<evidence type="ECO:0000313" key="4">
    <source>
        <dbReference type="Proteomes" id="UP000232722"/>
    </source>
</evidence>
<evidence type="ECO:0000313" key="3">
    <source>
        <dbReference type="Proteomes" id="UP000232688"/>
    </source>
</evidence>
<dbReference type="VEuPathDB" id="FungiDB:RhiirFUN_015616"/>
<reference evidence="1 4" key="1">
    <citation type="submission" date="2016-04" db="EMBL/GenBank/DDBJ databases">
        <title>Genome analyses suggest a sexual origin of heterokaryosis in a supposedly ancient asexual fungus.</title>
        <authorList>
            <person name="Ropars J."/>
            <person name="Sedzielewska K."/>
            <person name="Noel J."/>
            <person name="Charron P."/>
            <person name="Farinelli L."/>
            <person name="Marton T."/>
            <person name="Kruger M."/>
            <person name="Pelin A."/>
            <person name="Brachmann A."/>
            <person name="Corradi N."/>
        </authorList>
    </citation>
    <scope>NUCLEOTIDE SEQUENCE [LARGE SCALE GENOMIC DNA]</scope>
    <source>
        <strain evidence="1 4">A5</strain>
    </source>
</reference>
<evidence type="ECO:0000313" key="1">
    <source>
        <dbReference type="EMBL" id="PKC09989.1"/>
    </source>
</evidence>
<accession>A0A2N0PT62</accession>
<sequence length="111" mass="12493">MGMIFLIPTCRKGCIERFLSTCNSKFISKKKYGPGSLFCEVCLYASAEDADLKKNDAEDRSSGRKIDAVWATKPPKVEFAICEVSGPQPTTTFALFYRQNKDRENVKNNVK</sequence>
<dbReference type="VEuPathDB" id="FungiDB:RhiirA1_274396"/>
<protein>
    <submittedName>
        <fullName evidence="1">Uncharacterized protein</fullName>
    </submittedName>
</protein>
<dbReference type="Proteomes" id="UP000232688">
    <property type="component" value="Unassembled WGS sequence"/>
</dbReference>
<gene>
    <name evidence="2" type="ORF">RhiirA1_274396</name>
    <name evidence="1" type="ORF">RhiirA5_498807</name>
</gene>
<reference evidence="2 3" key="3">
    <citation type="submission" date="2017-10" db="EMBL/GenBank/DDBJ databases">
        <title>Extensive intraspecific genome diversity in a model arbuscular mycorrhizal fungus.</title>
        <authorList>
            <person name="Chen E.C.H."/>
            <person name="Morin E."/>
            <person name="Baudet D."/>
            <person name="Noel J."/>
            <person name="Ndikumana S."/>
            <person name="Charron P."/>
            <person name="St-Onge C."/>
            <person name="Giorgi J."/>
            <person name="Grigoriev I.V."/>
            <person name="Roux C."/>
            <person name="Martin F.M."/>
            <person name="Corradi N."/>
        </authorList>
    </citation>
    <scope>NUCLEOTIDE SEQUENCE [LARGE SCALE GENOMIC DNA]</scope>
    <source>
        <strain evidence="2 3">A1</strain>
    </source>
</reference>
<dbReference type="EMBL" id="LLXH01000962">
    <property type="protein sequence ID" value="PKC61603.1"/>
    <property type="molecule type" value="Genomic_DNA"/>
</dbReference>
<comment type="caution">
    <text evidence="1">The sequence shown here is derived from an EMBL/GenBank/DDBJ whole genome shotgun (WGS) entry which is preliminary data.</text>
</comment>
<dbReference type="EMBL" id="LLXJ01000414">
    <property type="protein sequence ID" value="PKC09989.1"/>
    <property type="molecule type" value="Genomic_DNA"/>
</dbReference>
<name>A0A2N0PT62_9GLOM</name>
<dbReference type="AlphaFoldDB" id="A0A2N0PT62"/>